<evidence type="ECO:0000313" key="4">
    <source>
        <dbReference type="Proteomes" id="UP001497744"/>
    </source>
</evidence>
<feature type="domain" description="Clu" evidence="2">
    <location>
        <begin position="136"/>
        <end position="426"/>
    </location>
</feature>
<name>A0AAV4LSD2_BABCB</name>
<evidence type="ECO:0000259" key="2">
    <source>
        <dbReference type="PROSITE" id="PS51823"/>
    </source>
</evidence>
<accession>A0AAV4LSD2</accession>
<proteinExistence type="predicted"/>
<comment type="caution">
    <text evidence="3">The sequence shown here is derived from an EMBL/GenBank/DDBJ whole genome shotgun (WGS) entry which is preliminary data.</text>
</comment>
<feature type="region of interest" description="Disordered" evidence="1">
    <location>
        <begin position="610"/>
        <end position="658"/>
    </location>
</feature>
<dbReference type="Proteomes" id="UP001497744">
    <property type="component" value="Unassembled WGS sequence"/>
</dbReference>
<feature type="region of interest" description="Disordered" evidence="1">
    <location>
        <begin position="689"/>
        <end position="723"/>
    </location>
</feature>
<dbReference type="PROSITE" id="PS51823">
    <property type="entry name" value="CLU"/>
    <property type="match status" value="1"/>
</dbReference>
<feature type="compositionally biased region" description="Low complexity" evidence="1">
    <location>
        <begin position="694"/>
        <end position="707"/>
    </location>
</feature>
<dbReference type="Pfam" id="PF12807">
    <property type="entry name" value="eIF3_p135"/>
    <property type="match status" value="1"/>
</dbReference>
<dbReference type="GeneID" id="94192982"/>
<feature type="compositionally biased region" description="Basic and acidic residues" evidence="1">
    <location>
        <begin position="708"/>
        <end position="717"/>
    </location>
</feature>
<dbReference type="InterPro" id="IPR033646">
    <property type="entry name" value="CLU-central"/>
</dbReference>
<feature type="compositionally biased region" description="Low complexity" evidence="1">
    <location>
        <begin position="616"/>
        <end position="632"/>
    </location>
</feature>
<feature type="compositionally biased region" description="Basic and acidic residues" evidence="1">
    <location>
        <begin position="11"/>
        <end position="30"/>
    </location>
</feature>
<dbReference type="RefSeq" id="XP_067713570.1">
    <property type="nucleotide sequence ID" value="XM_067857469.1"/>
</dbReference>
<keyword evidence="4" id="KW-1185">Reference proteome</keyword>
<sequence length="1261" mass="134257">MNSRTSRFAHPRGDYGDDQSDRSQTDKPGEQELDEASIEILNCLLGMSGGMNLFPHDPFDNVSTPGSCPSRRLNWLTALGETDSAADANTEAYDDVHPDDLYEGASLDSRLELYMFGSKDPHSKVDESYDSWELPPSHPMRPSLRAPGEPGFMLNTNWHERIQWAYRCALPKYNASRSLNVLGSDEEQTLLLEIGRFSRASCRGAATLVLSLIQNGFDTSPEDFIEVTDSDPPMVQRFYQKKFADDRQFVRDGVVYTVVLGQSSGASAVRYTVAKKLYSNDQKGKQALCEAMYSRGAHDAFAIPAQCIVDFLGIRVVTEPLVPLGNSPPIDLVPDMLQDCRDPRGDVAADIASSLFASAELFEPLKTLSSYLRLCSWPVPFEASDISGATGGAVLCEGAGANIQRCDGALHIRQTHEVLPPILEAQAMLDPLYSKRYRPEFCYAYDGHLKSTLRSPVVFSDGLEGDMFGSAFQRLQVVVEDCVGRCNGVADSWDLQQVFQSFGVNMRYLGMAYERAVYAGLKNLLAADMVARAVKHLWDAQLQAFFAGPAAGCELMMRRLIRMVNDVFGLFAESSDFWSQCVIPEVARHFNLAPAPSRSPGVAALTAAGAVPKGQRGAPEAGAAPDEGGRPALRQEQPAPGRRPGAGHEYLGAGGVPPARVAAGRGGLPVRPGVRLQRAAVLRQLPAAGHGHEPALPGGVPGAAGPADAREAADPDGLRVPAPPLLRRGAAVRGARGPRRAAAVLQAAGGAAAGAAVPLPDGSRLRGRGGLRGAAAGGGGVRELRGAAGAAAAGVHGLRRVAAPRLQGVRVVCDPGPRRDAGHLRHGAVRVAAGGGGVAAEPLRKRARARHRRHQDAARGGPPLQRLQPAAVHRVQPDVALRGVPAAQRLVRGGVPALDGDAAHPGGGVRVALGGVPAGAVGCGQLLHPLLYLSSSDRVIEAMLDRGGLRGSLLLEEFVIAGNCAYRLAHCNNALGLYKSLYERLCAIVARCRREVAEYVRGVYPAMDVQPLESLSRLNRRDLSAALPSIDLSADALLCEMVAECDRYHGKLLLVIRNLLTLKVLSLPSAESMAIAQRLYNAYVSQVSDDYIFKMCVGADVGAPAGASAGADAVEAGGGASQAVSMYGGNLERHPERFSTSVSIRKNSVPHRGHELRSIEELLLKTPSLSVGAVCEACRAALEGSSDSPADWFDQVFELKATSSGYSEGSLALGLDMLRHFLTQSKRLIILGHVASLSGVPVDGTMTFWGLRRALESAMGH</sequence>
<dbReference type="AlphaFoldDB" id="A0AAV4LSD2"/>
<reference evidence="3 4" key="1">
    <citation type="submission" date="2021-06" db="EMBL/GenBank/DDBJ databases">
        <title>Genome sequence of Babesia caballi.</title>
        <authorList>
            <person name="Yamagishi J."/>
            <person name="Kidaka T."/>
            <person name="Ochi A."/>
        </authorList>
    </citation>
    <scope>NUCLEOTIDE SEQUENCE [LARGE SCALE GENOMIC DNA]</scope>
    <source>
        <strain evidence="3">USDA-D6B2</strain>
    </source>
</reference>
<protein>
    <submittedName>
        <fullName evidence="3">Apicomplexan-conserved protein</fullName>
    </submittedName>
</protein>
<evidence type="ECO:0000313" key="3">
    <source>
        <dbReference type="EMBL" id="GIX61499.1"/>
    </source>
</evidence>
<dbReference type="InterPro" id="IPR025697">
    <property type="entry name" value="CLU_dom"/>
</dbReference>
<organism evidence="3 4">
    <name type="scientific">Babesia caballi</name>
    <dbReference type="NCBI Taxonomy" id="5871"/>
    <lineage>
        <taxon>Eukaryota</taxon>
        <taxon>Sar</taxon>
        <taxon>Alveolata</taxon>
        <taxon>Apicomplexa</taxon>
        <taxon>Aconoidasida</taxon>
        <taxon>Piroplasmida</taxon>
        <taxon>Babesiidae</taxon>
        <taxon>Babesia</taxon>
    </lineage>
</organism>
<feature type="region of interest" description="Disordered" evidence="1">
    <location>
        <begin position="1"/>
        <end position="34"/>
    </location>
</feature>
<dbReference type="EMBL" id="BPLF01000001">
    <property type="protein sequence ID" value="GIX61499.1"/>
    <property type="molecule type" value="Genomic_DNA"/>
</dbReference>
<gene>
    <name evidence="3" type="ORF">BcabD6B2_09340</name>
</gene>
<evidence type="ECO:0000256" key="1">
    <source>
        <dbReference type="SAM" id="MobiDB-lite"/>
    </source>
</evidence>